<reference evidence="3 4" key="1">
    <citation type="submission" date="2022-11" db="EMBL/GenBank/DDBJ databases">
        <title>Mucor velutinosus strain NIH1002 WGS.</title>
        <authorList>
            <person name="Subramanian P."/>
            <person name="Mullikin J.C."/>
            <person name="Segre J.A."/>
            <person name="Zelazny A.M."/>
        </authorList>
    </citation>
    <scope>NUCLEOTIDE SEQUENCE [LARGE SCALE GENOMIC DNA]</scope>
    <source>
        <strain evidence="3 4">NIH1002</strain>
    </source>
</reference>
<sequence>MRRQYASSVYSQKSTTSAKSSRSFLSLTTPIWPHSNNNASKTTFISTKNDITLNEAKQGVWQNLKSWMPANPIPSRKKKNDSDSIATRSSASSSVSRLKQFFNGKKKSSPSRDIEDSSPRPSIDTLDLSNEVDEESSSSEKPSPLSATKPIGILINRGEDSAEAIAERKKRRQQRREEIRKLQKHNRSLHHHPCFQEANNHQPIESSSSDTLLTDDNTTYSKPSSRKMVAFQNTHDADDDENGGTVDDDCWGYNPRIMFVEPSPVPRFRNVAPAPPPSPPLMSIIVHSQAMMDNAANTMHSIIKSPASDEDKPTVFASKDSVLSFQNNYNDSQQQEQDQQQDAFMTDHERQMSLLIETLKSPPQKPRLYFNPPFRRGQTLTFSLKNMIPDDHIILFKFLTSNASPNVKGQPERYFVRPSAGKMVSTNQTEIMLFLNQVPFLSADGSNRVKDKIMVRWAAIQRNTNIETWVNSLHESTRRKWIDMLDEEWPDQVTIRMTRIKIRFNV</sequence>
<feature type="region of interest" description="Disordered" evidence="1">
    <location>
        <begin position="1"/>
        <end position="23"/>
    </location>
</feature>
<dbReference type="EMBL" id="JASEJX010000016">
    <property type="protein sequence ID" value="KAK4514042.1"/>
    <property type="molecule type" value="Genomic_DNA"/>
</dbReference>
<evidence type="ECO:0000256" key="1">
    <source>
        <dbReference type="SAM" id="MobiDB-lite"/>
    </source>
</evidence>
<dbReference type="EC" id="4.2.3.1" evidence="3"/>
<dbReference type="SUPFAM" id="SSF49354">
    <property type="entry name" value="PapD-like"/>
    <property type="match status" value="1"/>
</dbReference>
<protein>
    <submittedName>
        <fullName evidence="3">Threonine synthase</fullName>
        <ecNumber evidence="3">4.2.3.1</ecNumber>
    </submittedName>
</protein>
<feature type="region of interest" description="Disordered" evidence="1">
    <location>
        <begin position="67"/>
        <end position="154"/>
    </location>
</feature>
<dbReference type="Proteomes" id="UP001304243">
    <property type="component" value="Unassembled WGS sequence"/>
</dbReference>
<dbReference type="GeneID" id="89949736"/>
<evidence type="ECO:0000313" key="3">
    <source>
        <dbReference type="EMBL" id="KAK4514042.1"/>
    </source>
</evidence>
<dbReference type="AlphaFoldDB" id="A0AAN7HZT7"/>
<name>A0AAN7HZT7_9FUNG</name>
<evidence type="ECO:0000259" key="2">
    <source>
        <dbReference type="PROSITE" id="PS50202"/>
    </source>
</evidence>
<accession>A0AAN7HZT7</accession>
<feature type="compositionally biased region" description="Low complexity" evidence="1">
    <location>
        <begin position="83"/>
        <end position="97"/>
    </location>
</feature>
<feature type="region of interest" description="Disordered" evidence="1">
    <location>
        <begin position="183"/>
        <end position="227"/>
    </location>
</feature>
<feature type="domain" description="MSP" evidence="2">
    <location>
        <begin position="358"/>
        <end position="506"/>
    </location>
</feature>
<dbReference type="GO" id="GO:0004795">
    <property type="term" value="F:threonine synthase activity"/>
    <property type="evidence" value="ECO:0007669"/>
    <property type="project" value="UniProtKB-EC"/>
</dbReference>
<feature type="compositionally biased region" description="Basic residues" evidence="1">
    <location>
        <begin position="183"/>
        <end position="193"/>
    </location>
</feature>
<dbReference type="Gene3D" id="2.60.40.10">
    <property type="entry name" value="Immunoglobulins"/>
    <property type="match status" value="1"/>
</dbReference>
<comment type="caution">
    <text evidence="3">The sequence shown here is derived from an EMBL/GenBank/DDBJ whole genome shotgun (WGS) entry which is preliminary data.</text>
</comment>
<keyword evidence="4" id="KW-1185">Reference proteome</keyword>
<dbReference type="InterPro" id="IPR000535">
    <property type="entry name" value="MSP_dom"/>
</dbReference>
<evidence type="ECO:0000313" key="4">
    <source>
        <dbReference type="Proteomes" id="UP001304243"/>
    </source>
</evidence>
<proteinExistence type="predicted"/>
<dbReference type="PROSITE" id="PS50202">
    <property type="entry name" value="MSP"/>
    <property type="match status" value="1"/>
</dbReference>
<dbReference type="InterPro" id="IPR008962">
    <property type="entry name" value="PapD-like_sf"/>
</dbReference>
<gene>
    <name evidence="3" type="primary">THR4</name>
    <name evidence="3" type="ORF">ATC70_006050</name>
</gene>
<keyword evidence="3" id="KW-0456">Lyase</keyword>
<dbReference type="InterPro" id="IPR013783">
    <property type="entry name" value="Ig-like_fold"/>
</dbReference>
<dbReference type="RefSeq" id="XP_064680708.1">
    <property type="nucleotide sequence ID" value="XM_064825331.1"/>
</dbReference>
<organism evidence="3 4">
    <name type="scientific">Mucor velutinosus</name>
    <dbReference type="NCBI Taxonomy" id="708070"/>
    <lineage>
        <taxon>Eukaryota</taxon>
        <taxon>Fungi</taxon>
        <taxon>Fungi incertae sedis</taxon>
        <taxon>Mucoromycota</taxon>
        <taxon>Mucoromycotina</taxon>
        <taxon>Mucoromycetes</taxon>
        <taxon>Mucorales</taxon>
        <taxon>Mucorineae</taxon>
        <taxon>Mucoraceae</taxon>
        <taxon>Mucor</taxon>
    </lineage>
</organism>
<feature type="compositionally biased region" description="Low complexity" evidence="1">
    <location>
        <begin position="206"/>
        <end position="219"/>
    </location>
</feature>